<gene>
    <name evidence="1" type="ORF">H5410_002528</name>
</gene>
<sequence>MGKPMGESMRSVLLCERHLNTFVDLELAFEASIVSFRIIDNGAGQVCNEKEQSVHRQAVPRSNTLSLNASKCENAEGKSRKAMNQTKGRIAECVGDPD</sequence>
<evidence type="ECO:0000313" key="2">
    <source>
        <dbReference type="Proteomes" id="UP000824120"/>
    </source>
</evidence>
<keyword evidence="2" id="KW-1185">Reference proteome</keyword>
<proteinExistence type="predicted"/>
<protein>
    <submittedName>
        <fullName evidence="1">Uncharacterized protein</fullName>
    </submittedName>
</protein>
<accession>A0A9J6B2I6</accession>
<dbReference type="EMBL" id="JACXVP010000001">
    <property type="protein sequence ID" value="KAG5630811.1"/>
    <property type="molecule type" value="Genomic_DNA"/>
</dbReference>
<evidence type="ECO:0000313" key="1">
    <source>
        <dbReference type="EMBL" id="KAG5630811.1"/>
    </source>
</evidence>
<dbReference type="AlphaFoldDB" id="A0A9J6B2I6"/>
<dbReference type="Proteomes" id="UP000824120">
    <property type="component" value="Chromosome 1"/>
</dbReference>
<name>A0A9J6B2I6_SOLCO</name>
<comment type="caution">
    <text evidence="1">The sequence shown here is derived from an EMBL/GenBank/DDBJ whole genome shotgun (WGS) entry which is preliminary data.</text>
</comment>
<organism evidence="1 2">
    <name type="scientific">Solanum commersonii</name>
    <name type="common">Commerson's wild potato</name>
    <name type="synonym">Commerson's nightshade</name>
    <dbReference type="NCBI Taxonomy" id="4109"/>
    <lineage>
        <taxon>Eukaryota</taxon>
        <taxon>Viridiplantae</taxon>
        <taxon>Streptophyta</taxon>
        <taxon>Embryophyta</taxon>
        <taxon>Tracheophyta</taxon>
        <taxon>Spermatophyta</taxon>
        <taxon>Magnoliopsida</taxon>
        <taxon>eudicotyledons</taxon>
        <taxon>Gunneridae</taxon>
        <taxon>Pentapetalae</taxon>
        <taxon>asterids</taxon>
        <taxon>lamiids</taxon>
        <taxon>Solanales</taxon>
        <taxon>Solanaceae</taxon>
        <taxon>Solanoideae</taxon>
        <taxon>Solaneae</taxon>
        <taxon>Solanum</taxon>
    </lineage>
</organism>
<reference evidence="1 2" key="1">
    <citation type="submission" date="2020-09" db="EMBL/GenBank/DDBJ databases">
        <title>De no assembly of potato wild relative species, Solanum commersonii.</title>
        <authorList>
            <person name="Cho K."/>
        </authorList>
    </citation>
    <scope>NUCLEOTIDE SEQUENCE [LARGE SCALE GENOMIC DNA]</scope>
    <source>
        <strain evidence="1">LZ3.2</strain>
        <tissue evidence="1">Leaf</tissue>
    </source>
</reference>